<evidence type="ECO:0000313" key="6">
    <source>
        <dbReference type="Proteomes" id="UP000608850"/>
    </source>
</evidence>
<protein>
    <submittedName>
        <fullName evidence="5">Uncharacterized protein</fullName>
    </submittedName>
</protein>
<evidence type="ECO:0000256" key="1">
    <source>
        <dbReference type="SAM" id="MobiDB-lite"/>
    </source>
</evidence>
<comment type="caution">
    <text evidence="5">The sequence shown here is derived from an EMBL/GenBank/DDBJ whole genome shotgun (WGS) entry which is preliminary data.</text>
</comment>
<name>A0A830GEJ9_9EURY</name>
<dbReference type="RefSeq" id="WP_188879023.1">
    <property type="nucleotide sequence ID" value="NZ_BMOQ01000006.1"/>
</dbReference>
<dbReference type="Proteomes" id="UP000608850">
    <property type="component" value="Unassembled WGS sequence"/>
</dbReference>
<keyword evidence="6" id="KW-1185">Reference proteome</keyword>
<feature type="compositionally biased region" description="Polar residues" evidence="1">
    <location>
        <begin position="189"/>
        <end position="199"/>
    </location>
</feature>
<dbReference type="InterPro" id="IPR058810">
    <property type="entry name" value="DUF8073_C"/>
</dbReference>
<sequence>MTRGGALRRLGRFLEKCERRDDAGVELSDPRIEVTETEARATVTYHVGPNAEDIGEIALADATLDDESLTLTLDANLPTIPTDDRLDVTPTFLTIEDGALSVLLTVTADDVDTTSDTAGAAERDATATGTDRSERTDRDVPPFEDTELLADIYDSCETFAEMADVIEMDVTAETVRRYMIQHGIHEPNSYDTARTNAEETGNDTGTPSPAPDADAPTSEVVTDGMGLSESVTIDDIVDAVDAANTIHEVGRAIGVERMDAFELLQEFDLLECVMGKLSTEADREVDRDEILDRIRRAANAR</sequence>
<feature type="region of interest" description="Disordered" evidence="1">
    <location>
        <begin position="115"/>
        <end position="141"/>
    </location>
</feature>
<accession>A0A830GEJ9</accession>
<proteinExistence type="predicted"/>
<evidence type="ECO:0000259" key="2">
    <source>
        <dbReference type="Pfam" id="PF26270"/>
    </source>
</evidence>
<evidence type="ECO:0000259" key="4">
    <source>
        <dbReference type="Pfam" id="PF26272"/>
    </source>
</evidence>
<dbReference type="EMBL" id="BMOQ01000006">
    <property type="protein sequence ID" value="GGN20564.1"/>
    <property type="molecule type" value="Genomic_DNA"/>
</dbReference>
<feature type="compositionally biased region" description="Low complexity" evidence="1">
    <location>
        <begin position="203"/>
        <end position="218"/>
    </location>
</feature>
<dbReference type="Pfam" id="PF26271">
    <property type="entry name" value="DUF8073_M"/>
    <property type="match status" value="1"/>
</dbReference>
<dbReference type="AlphaFoldDB" id="A0A830GEJ9"/>
<organism evidence="5 6">
    <name type="scientific">Halarchaeum nitratireducens</name>
    <dbReference type="NCBI Taxonomy" id="489913"/>
    <lineage>
        <taxon>Archaea</taxon>
        <taxon>Methanobacteriati</taxon>
        <taxon>Methanobacteriota</taxon>
        <taxon>Stenosarchaea group</taxon>
        <taxon>Halobacteria</taxon>
        <taxon>Halobacteriales</taxon>
        <taxon>Halobacteriaceae</taxon>
    </lineage>
</organism>
<dbReference type="InterPro" id="IPR058811">
    <property type="entry name" value="DUF8073_N"/>
</dbReference>
<gene>
    <name evidence="5" type="ORF">GCM10009021_22090</name>
</gene>
<feature type="region of interest" description="Disordered" evidence="1">
    <location>
        <begin position="187"/>
        <end position="219"/>
    </location>
</feature>
<feature type="compositionally biased region" description="Basic and acidic residues" evidence="1">
    <location>
        <begin position="121"/>
        <end position="141"/>
    </location>
</feature>
<evidence type="ECO:0000313" key="5">
    <source>
        <dbReference type="EMBL" id="GGN20564.1"/>
    </source>
</evidence>
<feature type="domain" description="DUF8073" evidence="3">
    <location>
        <begin position="143"/>
        <end position="183"/>
    </location>
</feature>
<dbReference type="InterPro" id="IPR058809">
    <property type="entry name" value="DUF8073_M"/>
</dbReference>
<evidence type="ECO:0000259" key="3">
    <source>
        <dbReference type="Pfam" id="PF26271"/>
    </source>
</evidence>
<dbReference type="Pfam" id="PF26272">
    <property type="entry name" value="DUF8073_N"/>
    <property type="match status" value="1"/>
</dbReference>
<reference evidence="5 6" key="1">
    <citation type="journal article" date="2019" name="Int. J. Syst. Evol. Microbiol.">
        <title>The Global Catalogue of Microorganisms (GCM) 10K type strain sequencing project: providing services to taxonomists for standard genome sequencing and annotation.</title>
        <authorList>
            <consortium name="The Broad Institute Genomics Platform"/>
            <consortium name="The Broad Institute Genome Sequencing Center for Infectious Disease"/>
            <person name="Wu L."/>
            <person name="Ma J."/>
        </authorList>
    </citation>
    <scope>NUCLEOTIDE SEQUENCE [LARGE SCALE GENOMIC DNA]</scope>
    <source>
        <strain evidence="5 6">JCM 16331</strain>
    </source>
</reference>
<dbReference type="OrthoDB" id="271424at2157"/>
<dbReference type="Pfam" id="PF26270">
    <property type="entry name" value="DUF8073_C"/>
    <property type="match status" value="1"/>
</dbReference>
<feature type="domain" description="DUF8073" evidence="2">
    <location>
        <begin position="234"/>
        <end position="297"/>
    </location>
</feature>
<feature type="domain" description="DUF8073" evidence="4">
    <location>
        <begin position="6"/>
        <end position="107"/>
    </location>
</feature>